<keyword evidence="1" id="KW-0813">Transport</keyword>
<dbReference type="PROSITE" id="PS00211">
    <property type="entry name" value="ABC_TRANSPORTER_1"/>
    <property type="match status" value="1"/>
</dbReference>
<name>A6WGC5_KINRD</name>
<dbReference type="GO" id="GO:0005524">
    <property type="term" value="F:ATP binding"/>
    <property type="evidence" value="ECO:0007669"/>
    <property type="project" value="UniProtKB-KW"/>
</dbReference>
<dbReference type="eggNOG" id="COG1136">
    <property type="taxonomic scope" value="Bacteria"/>
</dbReference>
<dbReference type="InterPro" id="IPR015854">
    <property type="entry name" value="ABC_transpr_LolD-like"/>
</dbReference>
<evidence type="ECO:0000259" key="4">
    <source>
        <dbReference type="PROSITE" id="PS50893"/>
    </source>
</evidence>
<dbReference type="PROSITE" id="PS50893">
    <property type="entry name" value="ABC_TRANSPORTER_2"/>
    <property type="match status" value="1"/>
</dbReference>
<dbReference type="PANTHER" id="PTHR24220:SF685">
    <property type="entry name" value="ABC TRANSPORTER RELATED"/>
    <property type="match status" value="1"/>
</dbReference>
<dbReference type="AlphaFoldDB" id="A6WGC5"/>
<dbReference type="KEGG" id="kra:Krad_4405"/>
<dbReference type="InterPro" id="IPR017911">
    <property type="entry name" value="MacB-like_ATP-bd"/>
</dbReference>
<organism evidence="5 6">
    <name type="scientific">Kineococcus radiotolerans (strain ATCC BAA-149 / DSM 14245 / SRS30216)</name>
    <dbReference type="NCBI Taxonomy" id="266940"/>
    <lineage>
        <taxon>Bacteria</taxon>
        <taxon>Bacillati</taxon>
        <taxon>Actinomycetota</taxon>
        <taxon>Actinomycetes</taxon>
        <taxon>Kineosporiales</taxon>
        <taxon>Kineosporiaceae</taxon>
        <taxon>Kineococcus</taxon>
    </lineage>
</organism>
<gene>
    <name evidence="5" type="ordered locus">Krad_4405</name>
</gene>
<dbReference type="EMBL" id="CP000750">
    <property type="protein sequence ID" value="ABS05864.1"/>
    <property type="molecule type" value="Genomic_DNA"/>
</dbReference>
<dbReference type="GO" id="GO:0005886">
    <property type="term" value="C:plasma membrane"/>
    <property type="evidence" value="ECO:0007669"/>
    <property type="project" value="TreeGrafter"/>
</dbReference>
<dbReference type="FunFam" id="3.40.50.300:FF:000032">
    <property type="entry name" value="Export ABC transporter ATP-binding protein"/>
    <property type="match status" value="1"/>
</dbReference>
<proteinExistence type="predicted"/>
<dbReference type="STRING" id="266940.Krad_4405"/>
<dbReference type="GO" id="GO:0022857">
    <property type="term" value="F:transmembrane transporter activity"/>
    <property type="evidence" value="ECO:0007669"/>
    <property type="project" value="UniProtKB-ARBA"/>
</dbReference>
<dbReference type="SMART" id="SM00382">
    <property type="entry name" value="AAA"/>
    <property type="match status" value="1"/>
</dbReference>
<dbReference type="Pfam" id="PF00005">
    <property type="entry name" value="ABC_tran"/>
    <property type="match status" value="1"/>
</dbReference>
<dbReference type="Gene3D" id="3.40.50.300">
    <property type="entry name" value="P-loop containing nucleotide triphosphate hydrolases"/>
    <property type="match status" value="1"/>
</dbReference>
<evidence type="ECO:0000313" key="5">
    <source>
        <dbReference type="EMBL" id="ABS05864.1"/>
    </source>
</evidence>
<dbReference type="GO" id="GO:0098796">
    <property type="term" value="C:membrane protein complex"/>
    <property type="evidence" value="ECO:0007669"/>
    <property type="project" value="UniProtKB-ARBA"/>
</dbReference>
<dbReference type="Proteomes" id="UP000001116">
    <property type="component" value="Chromosome"/>
</dbReference>
<reference evidence="6" key="1">
    <citation type="journal article" date="2008" name="PLoS ONE">
        <title>Survival in nuclear waste, extreme resistance, and potential applications gleaned from the genome sequence of Kineococcus radiotolerans SRS30216.</title>
        <authorList>
            <person name="Bagwell C.E."/>
            <person name="Bhat S."/>
            <person name="Hawkins G.M."/>
            <person name="Smith B.W."/>
            <person name="Biswas T."/>
            <person name="Hoover T.R."/>
            <person name="Saunders E."/>
            <person name="Han C.S."/>
            <person name="Tsodikov O.V."/>
            <person name="Shimkets L.J."/>
        </authorList>
    </citation>
    <scope>NUCLEOTIDE SEQUENCE [LARGE SCALE GENOMIC DNA]</scope>
    <source>
        <strain evidence="6">ATCC BAA-149 / DSM 14245 / SRS30216</strain>
    </source>
</reference>
<feature type="domain" description="ABC transporter" evidence="4">
    <location>
        <begin position="1"/>
        <end position="224"/>
    </location>
</feature>
<keyword evidence="3" id="KW-0067">ATP-binding</keyword>
<dbReference type="PANTHER" id="PTHR24220">
    <property type="entry name" value="IMPORT ATP-BINDING PROTEIN"/>
    <property type="match status" value="1"/>
</dbReference>
<dbReference type="InterPro" id="IPR003593">
    <property type="entry name" value="AAA+_ATPase"/>
</dbReference>
<protein>
    <submittedName>
        <fullName evidence="5">ABC transporter related</fullName>
    </submittedName>
</protein>
<dbReference type="CDD" id="cd03255">
    <property type="entry name" value="ABC_MJ0796_LolCDE_FtsE"/>
    <property type="match status" value="1"/>
</dbReference>
<dbReference type="InterPro" id="IPR027417">
    <property type="entry name" value="P-loop_NTPase"/>
</dbReference>
<evidence type="ECO:0000256" key="3">
    <source>
        <dbReference type="ARBA" id="ARBA00022840"/>
    </source>
</evidence>
<dbReference type="InterPro" id="IPR003439">
    <property type="entry name" value="ABC_transporter-like_ATP-bd"/>
</dbReference>
<evidence type="ECO:0000313" key="6">
    <source>
        <dbReference type="Proteomes" id="UP000001116"/>
    </source>
</evidence>
<dbReference type="GO" id="GO:0016887">
    <property type="term" value="F:ATP hydrolysis activity"/>
    <property type="evidence" value="ECO:0007669"/>
    <property type="project" value="InterPro"/>
</dbReference>
<dbReference type="SUPFAM" id="SSF52540">
    <property type="entry name" value="P-loop containing nucleoside triphosphate hydrolases"/>
    <property type="match status" value="1"/>
</dbReference>
<dbReference type="InterPro" id="IPR017871">
    <property type="entry name" value="ABC_transporter-like_CS"/>
</dbReference>
<sequence>MELDHVTRAHPGGIVALRDVSLRVPRGQFLAVTGSSGSGKSTLLQCAAGLDVPTSGRVRLAGTDLTGLGETARTRLRRDRVGFVFQAYNLLPALTVADNITLPLRLAGRAPDVERVRRLVDRVGLGDRLGHHPAELSGGQQQRAAIVRALVTDPAVVFADEPTGALDPRTGAAVLDLLRDLVTELGQTVVMVTHDPAAASRAHRTLVVEDGRITDDRTTDDEGN</sequence>
<keyword evidence="6" id="KW-1185">Reference proteome</keyword>
<accession>A6WGC5</accession>
<dbReference type="RefSeq" id="WP_012085834.1">
    <property type="nucleotide sequence ID" value="NC_009664.2"/>
</dbReference>
<evidence type="ECO:0000256" key="1">
    <source>
        <dbReference type="ARBA" id="ARBA00022448"/>
    </source>
</evidence>
<keyword evidence="2" id="KW-0547">Nucleotide-binding</keyword>
<evidence type="ECO:0000256" key="2">
    <source>
        <dbReference type="ARBA" id="ARBA00022741"/>
    </source>
</evidence>
<dbReference type="HOGENOM" id="CLU_000604_1_22_11"/>